<dbReference type="InterPro" id="IPR015424">
    <property type="entry name" value="PyrdxlP-dep_Trfase"/>
</dbReference>
<dbReference type="PROSITE" id="PS00599">
    <property type="entry name" value="AA_TRANSFER_CLASS_2"/>
    <property type="match status" value="1"/>
</dbReference>
<evidence type="ECO:0000256" key="2">
    <source>
        <dbReference type="ARBA" id="ARBA00005011"/>
    </source>
</evidence>
<evidence type="ECO:0000256" key="8">
    <source>
        <dbReference type="ARBA" id="ARBA00047481"/>
    </source>
</evidence>
<dbReference type="InterPro" id="IPR050106">
    <property type="entry name" value="HistidinolP_aminotransfase"/>
</dbReference>
<accession>E6TZG9</accession>
<dbReference type="Gene3D" id="3.90.1150.10">
    <property type="entry name" value="Aspartate Aminotransferase, domain 1"/>
    <property type="match status" value="1"/>
</dbReference>
<dbReference type="InterPro" id="IPR005861">
    <property type="entry name" value="HisP_aminotrans"/>
</dbReference>
<dbReference type="STRING" id="649639.Bcell_1881"/>
<keyword evidence="7 9" id="KW-0368">Histidine biosynthesis</keyword>
<dbReference type="InterPro" id="IPR004839">
    <property type="entry name" value="Aminotransferase_I/II_large"/>
</dbReference>
<dbReference type="EMBL" id="CP002394">
    <property type="protein sequence ID" value="ADU30143.1"/>
    <property type="molecule type" value="Genomic_DNA"/>
</dbReference>
<name>E6TZG9_EVAC2</name>
<evidence type="ECO:0000256" key="4">
    <source>
        <dbReference type="ARBA" id="ARBA00022576"/>
    </source>
</evidence>
<dbReference type="GO" id="GO:0030170">
    <property type="term" value="F:pyridoxal phosphate binding"/>
    <property type="evidence" value="ECO:0007669"/>
    <property type="project" value="InterPro"/>
</dbReference>
<dbReference type="RefSeq" id="WP_013488479.1">
    <property type="nucleotide sequence ID" value="NC_014829.1"/>
</dbReference>
<dbReference type="InterPro" id="IPR015421">
    <property type="entry name" value="PyrdxlP-dep_Trfase_major"/>
</dbReference>
<keyword evidence="9" id="KW-0028">Amino-acid biosynthesis</keyword>
<keyword evidence="6 9" id="KW-0663">Pyridoxal phosphate</keyword>
<feature type="domain" description="Aminotransferase class I/classII large" evidence="10">
    <location>
        <begin position="30"/>
        <end position="355"/>
    </location>
</feature>
<comment type="subunit">
    <text evidence="3 9">Homodimer.</text>
</comment>
<dbReference type="CDD" id="cd00609">
    <property type="entry name" value="AAT_like"/>
    <property type="match status" value="1"/>
</dbReference>
<evidence type="ECO:0000256" key="1">
    <source>
        <dbReference type="ARBA" id="ARBA00001933"/>
    </source>
</evidence>
<dbReference type="HAMAP" id="MF_01023">
    <property type="entry name" value="HisC_aminotrans_2"/>
    <property type="match status" value="1"/>
</dbReference>
<dbReference type="Gene3D" id="3.40.640.10">
    <property type="entry name" value="Type I PLP-dependent aspartate aminotransferase-like (Major domain)"/>
    <property type="match status" value="1"/>
</dbReference>
<evidence type="ECO:0000313" key="12">
    <source>
        <dbReference type="Proteomes" id="UP000001401"/>
    </source>
</evidence>
<evidence type="ECO:0000256" key="7">
    <source>
        <dbReference type="ARBA" id="ARBA00023102"/>
    </source>
</evidence>
<keyword evidence="12" id="KW-1185">Reference proteome</keyword>
<dbReference type="InterPro" id="IPR015422">
    <property type="entry name" value="PyrdxlP-dep_Trfase_small"/>
</dbReference>
<dbReference type="EC" id="2.6.1.9" evidence="9"/>
<organism evidence="11 12">
    <name type="scientific">Evansella cellulosilytica (strain ATCC 21833 / DSM 2522 / FERM P-1141 / JCM 9156 / N-4)</name>
    <name type="common">Bacillus cellulosilyticus</name>
    <dbReference type="NCBI Taxonomy" id="649639"/>
    <lineage>
        <taxon>Bacteria</taxon>
        <taxon>Bacillati</taxon>
        <taxon>Bacillota</taxon>
        <taxon>Bacilli</taxon>
        <taxon>Bacillales</taxon>
        <taxon>Bacillaceae</taxon>
        <taxon>Evansella</taxon>
    </lineage>
</organism>
<dbReference type="KEGG" id="bco:Bcell_1881"/>
<dbReference type="UniPathway" id="UPA00031">
    <property type="reaction ID" value="UER00012"/>
</dbReference>
<comment type="similarity">
    <text evidence="9">Belongs to the class-II pyridoxal-phosphate-dependent aminotransferase family. Histidinol-phosphate aminotransferase subfamily.</text>
</comment>
<sequence>MNVKQTMVGLVPYQPGKPIEDVKRELGLDEVVKLASNENPYGFSPEVKKVLQDSLENLAIYPDGYARELREGVAKHLGVKEKQLIFGNGSDEVILLLCRSLLTEKDNIVTATPTFSQYSHNAVIEGAKIHEVPLVDGVHDLEAMLEAIDEHTKIVFVCNPNNPSGTYVGEEEFLSFLKKVPDNVLVVSDEAYFEYVAAEDYPVTIPLLKDYSNLMILRTFSKAYGLASLRVGYGVGNEQFIQALDPGRGPFNTNTIGQIAAFEALSDQQFITECYEKNRVEMERFEAFCEKKGYKYYPSQANFILIDLQRPGGEVFQKLLEKGFITRNGEALGFPTCIRITLGTKEQNERIIDVLSNLS</sequence>
<dbReference type="AlphaFoldDB" id="E6TZG9"/>
<evidence type="ECO:0000256" key="3">
    <source>
        <dbReference type="ARBA" id="ARBA00011738"/>
    </source>
</evidence>
<protein>
    <recommendedName>
        <fullName evidence="9">Histidinol-phosphate aminotransferase</fullName>
        <ecNumber evidence="9">2.6.1.9</ecNumber>
    </recommendedName>
    <alternativeName>
        <fullName evidence="9">Imidazole acetol-phosphate transaminase</fullName>
    </alternativeName>
</protein>
<dbReference type="eggNOG" id="COG0079">
    <property type="taxonomic scope" value="Bacteria"/>
</dbReference>
<comment type="pathway">
    <text evidence="2 9">Amino-acid biosynthesis; L-histidine biosynthesis; L-histidine from 5-phospho-alpha-D-ribose 1-diphosphate: step 7/9.</text>
</comment>
<evidence type="ECO:0000256" key="6">
    <source>
        <dbReference type="ARBA" id="ARBA00022898"/>
    </source>
</evidence>
<comment type="cofactor">
    <cofactor evidence="1 9">
        <name>pyridoxal 5'-phosphate</name>
        <dbReference type="ChEBI" id="CHEBI:597326"/>
    </cofactor>
</comment>
<dbReference type="NCBIfam" id="TIGR01141">
    <property type="entry name" value="hisC"/>
    <property type="match status" value="1"/>
</dbReference>
<dbReference type="PANTHER" id="PTHR43643">
    <property type="entry name" value="HISTIDINOL-PHOSPHATE AMINOTRANSFERASE 2"/>
    <property type="match status" value="1"/>
</dbReference>
<dbReference type="OrthoDB" id="9813612at2"/>
<dbReference type="SUPFAM" id="SSF53383">
    <property type="entry name" value="PLP-dependent transferases"/>
    <property type="match status" value="1"/>
</dbReference>
<dbReference type="GO" id="GO:0000105">
    <property type="term" value="P:L-histidine biosynthetic process"/>
    <property type="evidence" value="ECO:0007669"/>
    <property type="project" value="UniProtKB-UniRule"/>
</dbReference>
<evidence type="ECO:0000259" key="10">
    <source>
        <dbReference type="Pfam" id="PF00155"/>
    </source>
</evidence>
<dbReference type="PANTHER" id="PTHR43643:SF3">
    <property type="entry name" value="HISTIDINOL-PHOSPHATE AMINOTRANSFERASE"/>
    <property type="match status" value="1"/>
</dbReference>
<keyword evidence="4 9" id="KW-0032">Aminotransferase</keyword>
<dbReference type="HOGENOM" id="CLU_017584_3_3_9"/>
<evidence type="ECO:0000256" key="9">
    <source>
        <dbReference type="HAMAP-Rule" id="MF_01023"/>
    </source>
</evidence>
<evidence type="ECO:0000256" key="5">
    <source>
        <dbReference type="ARBA" id="ARBA00022679"/>
    </source>
</evidence>
<dbReference type="Pfam" id="PF00155">
    <property type="entry name" value="Aminotran_1_2"/>
    <property type="match status" value="1"/>
</dbReference>
<dbReference type="Proteomes" id="UP000001401">
    <property type="component" value="Chromosome"/>
</dbReference>
<feature type="modified residue" description="N6-(pyridoxal phosphate)lysine" evidence="9">
    <location>
        <position position="222"/>
    </location>
</feature>
<keyword evidence="5 9" id="KW-0808">Transferase</keyword>
<reference evidence="11" key="1">
    <citation type="submission" date="2010-12" db="EMBL/GenBank/DDBJ databases">
        <title>Complete sequence of Bacillus cellulosilyticus DSM 2522.</title>
        <authorList>
            <consortium name="US DOE Joint Genome Institute"/>
            <person name="Lucas S."/>
            <person name="Copeland A."/>
            <person name="Lapidus A."/>
            <person name="Cheng J.-F."/>
            <person name="Bruce D."/>
            <person name="Goodwin L."/>
            <person name="Pitluck S."/>
            <person name="Chertkov O."/>
            <person name="Detter J.C."/>
            <person name="Han C."/>
            <person name="Tapia R."/>
            <person name="Land M."/>
            <person name="Hauser L."/>
            <person name="Jeffries C."/>
            <person name="Kyrpides N."/>
            <person name="Ivanova N."/>
            <person name="Mikhailova N."/>
            <person name="Brumm P."/>
            <person name="Mead D."/>
            <person name="Woyke T."/>
        </authorList>
    </citation>
    <scope>NUCLEOTIDE SEQUENCE [LARGE SCALE GENOMIC DNA]</scope>
    <source>
        <strain evidence="11">DSM 2522</strain>
    </source>
</reference>
<dbReference type="GO" id="GO:0004400">
    <property type="term" value="F:histidinol-phosphate transaminase activity"/>
    <property type="evidence" value="ECO:0007669"/>
    <property type="project" value="UniProtKB-UniRule"/>
</dbReference>
<dbReference type="InterPro" id="IPR001917">
    <property type="entry name" value="Aminotrans_II_pyridoxalP_BS"/>
</dbReference>
<evidence type="ECO:0000313" key="11">
    <source>
        <dbReference type="EMBL" id="ADU30143.1"/>
    </source>
</evidence>
<proteinExistence type="inferred from homology"/>
<comment type="catalytic activity">
    <reaction evidence="8 9">
        <text>L-histidinol phosphate + 2-oxoglutarate = 3-(imidazol-4-yl)-2-oxopropyl phosphate + L-glutamate</text>
        <dbReference type="Rhea" id="RHEA:23744"/>
        <dbReference type="ChEBI" id="CHEBI:16810"/>
        <dbReference type="ChEBI" id="CHEBI:29985"/>
        <dbReference type="ChEBI" id="CHEBI:57766"/>
        <dbReference type="ChEBI" id="CHEBI:57980"/>
        <dbReference type="EC" id="2.6.1.9"/>
    </reaction>
</comment>
<gene>
    <name evidence="9" type="primary">hisC</name>
    <name evidence="11" type="ordered locus">Bcell_1881</name>
</gene>